<protein>
    <recommendedName>
        <fullName evidence="2">PPM-type phosphatase domain-containing protein</fullName>
    </recommendedName>
</protein>
<evidence type="ECO:0000313" key="3">
    <source>
        <dbReference type="EMBL" id="KAA0156289.1"/>
    </source>
</evidence>
<dbReference type="InterPro" id="IPR036457">
    <property type="entry name" value="PPM-type-like_dom_sf"/>
</dbReference>
<dbReference type="PROSITE" id="PS51746">
    <property type="entry name" value="PPM_2"/>
    <property type="match status" value="1"/>
</dbReference>
<sequence>MAAAAASSGARRGRASKGGLRGARRRLSVVSDNKLVEGLQPIGTVADESVQSKEIDHVVRTYAGVSKKGYAPYNPRKRNQDAIMMVEDAKTMTLLFGVLDGHGEAGDLVSHYITARLPDRTFANPKWETDPVAAIAAETARLEKSVLSDASIDTDFSGTTSVVCTIRDRKIDVANIGDSRIIVGRAVSGGKFEAVPLSDDHKPDRPDEQRRIESAGGRVFAVEYDDGVDGPPRVWLGHMDIPGLAMARSLGDAVAHSAGVISTPELTHYDIKPEDKIVVLASDGLWEFMTNQEVIDLIVKTGLDDPKRAVDVLVEEANQRWLKEEAVIDDTTVIVAFLK</sequence>
<evidence type="ECO:0000256" key="1">
    <source>
        <dbReference type="SAM" id="MobiDB-lite"/>
    </source>
</evidence>
<evidence type="ECO:0000313" key="8">
    <source>
        <dbReference type="Proteomes" id="UP000323011"/>
    </source>
</evidence>
<dbReference type="Gene3D" id="3.60.40.10">
    <property type="entry name" value="PPM-type phosphatase domain"/>
    <property type="match status" value="1"/>
</dbReference>
<dbReference type="Proteomes" id="UP000325113">
    <property type="component" value="Unassembled WGS sequence"/>
</dbReference>
<dbReference type="Proteomes" id="UP000323011">
    <property type="component" value="Unassembled WGS sequence"/>
</dbReference>
<dbReference type="GO" id="GO:0004722">
    <property type="term" value="F:protein serine/threonine phosphatase activity"/>
    <property type="evidence" value="ECO:0007669"/>
    <property type="project" value="InterPro"/>
</dbReference>
<dbReference type="CDD" id="cd00143">
    <property type="entry name" value="PP2Cc"/>
    <property type="match status" value="1"/>
</dbReference>
<gene>
    <name evidence="6" type="ORF">FNF27_00835</name>
    <name evidence="4" type="ORF">FNF28_03397</name>
    <name evidence="3" type="ORF">FNF29_01082</name>
    <name evidence="5" type="ORF">FNF31_00277</name>
</gene>
<dbReference type="EMBL" id="VLTO01000003">
    <property type="protein sequence ID" value="KAA0177662.1"/>
    <property type="molecule type" value="Genomic_DNA"/>
</dbReference>
<evidence type="ECO:0000313" key="7">
    <source>
        <dbReference type="Proteomes" id="UP000322899"/>
    </source>
</evidence>
<feature type="region of interest" description="Disordered" evidence="1">
    <location>
        <begin position="1"/>
        <end position="22"/>
    </location>
</feature>
<feature type="domain" description="PPM-type phosphatase" evidence="2">
    <location>
        <begin position="61"/>
        <end position="338"/>
    </location>
</feature>
<dbReference type="PANTHER" id="PTHR47992">
    <property type="entry name" value="PROTEIN PHOSPHATASE"/>
    <property type="match status" value="1"/>
</dbReference>
<dbReference type="SUPFAM" id="SSF81606">
    <property type="entry name" value="PP2C-like"/>
    <property type="match status" value="1"/>
</dbReference>
<comment type="caution">
    <text evidence="3">The sequence shown here is derived from an EMBL/GenBank/DDBJ whole genome shotgun (WGS) entry which is preliminary data.</text>
</comment>
<keyword evidence="8" id="KW-1185">Reference proteome</keyword>
<dbReference type="SMART" id="SM00332">
    <property type="entry name" value="PP2Cc"/>
    <property type="match status" value="1"/>
</dbReference>
<evidence type="ECO:0000313" key="6">
    <source>
        <dbReference type="EMBL" id="KAA0177662.1"/>
    </source>
</evidence>
<reference evidence="7 8" key="1">
    <citation type="submission" date="2019-07" db="EMBL/GenBank/DDBJ databases">
        <title>Genomes of Cafeteria roenbergensis.</title>
        <authorList>
            <person name="Fischer M.G."/>
            <person name="Hackl T."/>
            <person name="Roman M."/>
        </authorList>
    </citation>
    <scope>NUCLEOTIDE SEQUENCE [LARGE SCALE GENOMIC DNA]</scope>
    <source>
        <strain evidence="3 8">BVI</strain>
        <strain evidence="5 10">Cflag</strain>
        <strain evidence="6 7">E4-10P</strain>
        <strain evidence="4 9">RCC970-E3</strain>
    </source>
</reference>
<feature type="compositionally biased region" description="Low complexity" evidence="1">
    <location>
        <begin position="1"/>
        <end position="10"/>
    </location>
</feature>
<dbReference type="AlphaFoldDB" id="A0A5A8CUA0"/>
<evidence type="ECO:0000313" key="10">
    <source>
        <dbReference type="Proteomes" id="UP000325113"/>
    </source>
</evidence>
<evidence type="ECO:0000259" key="2">
    <source>
        <dbReference type="PROSITE" id="PS51746"/>
    </source>
</evidence>
<evidence type="ECO:0000313" key="5">
    <source>
        <dbReference type="EMBL" id="KAA0168395.1"/>
    </source>
</evidence>
<name>A0A5A8CUA0_CAFRO</name>
<proteinExistence type="predicted"/>
<dbReference type="EMBL" id="VLTM01000002">
    <property type="protein sequence ID" value="KAA0168395.1"/>
    <property type="molecule type" value="Genomic_DNA"/>
</dbReference>
<dbReference type="Pfam" id="PF00481">
    <property type="entry name" value="PP2C"/>
    <property type="match status" value="1"/>
</dbReference>
<dbReference type="Proteomes" id="UP000324907">
    <property type="component" value="Unassembled WGS sequence"/>
</dbReference>
<accession>A0A5A8CUA0</accession>
<evidence type="ECO:0000313" key="9">
    <source>
        <dbReference type="Proteomes" id="UP000324907"/>
    </source>
</evidence>
<dbReference type="InterPro" id="IPR015655">
    <property type="entry name" value="PP2C"/>
</dbReference>
<dbReference type="EMBL" id="VLTN01000004">
    <property type="protein sequence ID" value="KAA0156289.1"/>
    <property type="molecule type" value="Genomic_DNA"/>
</dbReference>
<dbReference type="Proteomes" id="UP000322899">
    <property type="component" value="Unassembled WGS sequence"/>
</dbReference>
<evidence type="ECO:0000313" key="4">
    <source>
        <dbReference type="EMBL" id="KAA0165647.1"/>
    </source>
</evidence>
<dbReference type="OMA" id="HSYIKTC"/>
<dbReference type="EMBL" id="VLTL01000045">
    <property type="protein sequence ID" value="KAA0165647.1"/>
    <property type="molecule type" value="Genomic_DNA"/>
</dbReference>
<organism evidence="3 8">
    <name type="scientific">Cafeteria roenbergensis</name>
    <name type="common">Marine flagellate</name>
    <dbReference type="NCBI Taxonomy" id="33653"/>
    <lineage>
        <taxon>Eukaryota</taxon>
        <taxon>Sar</taxon>
        <taxon>Stramenopiles</taxon>
        <taxon>Bigyra</taxon>
        <taxon>Opalozoa</taxon>
        <taxon>Bicosoecida</taxon>
        <taxon>Cafeteriaceae</taxon>
        <taxon>Cafeteria</taxon>
    </lineage>
</organism>
<dbReference type="InterPro" id="IPR001932">
    <property type="entry name" value="PPM-type_phosphatase-like_dom"/>
</dbReference>
<dbReference type="OrthoDB" id="10264738at2759"/>